<protein>
    <submittedName>
        <fullName evidence="1">DDE-1 domain containing protein</fullName>
    </submittedName>
</protein>
<proteinExistence type="predicted"/>
<evidence type="ECO:0000313" key="1">
    <source>
        <dbReference type="EMBL" id="USP75262.1"/>
    </source>
</evidence>
<dbReference type="VEuPathDB" id="FungiDB:yc1106_02536"/>
<keyword evidence="2" id="KW-1185">Reference proteome</keyword>
<dbReference type="EMBL" id="CP089275">
    <property type="protein sequence ID" value="USP75262.1"/>
    <property type="molecule type" value="Genomic_DNA"/>
</dbReference>
<sequence length="142" mass="15386">MEDLSGKAPRLGRNWISRWLRDNPDYRRKKQKKQELNRVAANTQGDTYNMDETGFRLGVGGSQWVITTGIDAVQSGSDTNRDFCTAIETISGDGVVLPPFLVLKGSAHLEKWYKNTSLPASYAVTSTSTAGAGVAKQACGGC</sequence>
<reference evidence="1" key="1">
    <citation type="submission" date="2021-12" db="EMBL/GenBank/DDBJ databases">
        <title>Curvularia clavata genome.</title>
        <authorList>
            <person name="Cao Y."/>
        </authorList>
    </citation>
    <scope>NUCLEOTIDE SEQUENCE</scope>
    <source>
        <strain evidence="1">Yc1106</strain>
    </source>
</reference>
<accession>A0A9Q9DQ60</accession>
<gene>
    <name evidence="1" type="ORF">yc1106_02536</name>
</gene>
<organism evidence="1 2">
    <name type="scientific">Curvularia clavata</name>
    <dbReference type="NCBI Taxonomy" id="95742"/>
    <lineage>
        <taxon>Eukaryota</taxon>
        <taxon>Fungi</taxon>
        <taxon>Dikarya</taxon>
        <taxon>Ascomycota</taxon>
        <taxon>Pezizomycotina</taxon>
        <taxon>Dothideomycetes</taxon>
        <taxon>Pleosporomycetidae</taxon>
        <taxon>Pleosporales</taxon>
        <taxon>Pleosporineae</taxon>
        <taxon>Pleosporaceae</taxon>
        <taxon>Curvularia</taxon>
    </lineage>
</organism>
<dbReference type="OrthoDB" id="3439492at2759"/>
<dbReference type="Proteomes" id="UP001056012">
    <property type="component" value="Chromosome 2"/>
</dbReference>
<evidence type="ECO:0000313" key="2">
    <source>
        <dbReference type="Proteomes" id="UP001056012"/>
    </source>
</evidence>
<dbReference type="AlphaFoldDB" id="A0A9Q9DQ60"/>
<name>A0A9Q9DQ60_CURCL</name>